<evidence type="ECO:0000313" key="2">
    <source>
        <dbReference type="Proteomes" id="UP001152795"/>
    </source>
</evidence>
<dbReference type="EMBL" id="CACRXK020001725">
    <property type="protein sequence ID" value="CAB3990781.1"/>
    <property type="molecule type" value="Genomic_DNA"/>
</dbReference>
<dbReference type="AlphaFoldDB" id="A0A7D9HWU0"/>
<reference evidence="1" key="1">
    <citation type="submission" date="2020-04" db="EMBL/GenBank/DDBJ databases">
        <authorList>
            <person name="Alioto T."/>
            <person name="Alioto T."/>
            <person name="Gomez Garrido J."/>
        </authorList>
    </citation>
    <scope>NUCLEOTIDE SEQUENCE</scope>
    <source>
        <strain evidence="1">A484AB</strain>
    </source>
</reference>
<feature type="non-terminal residue" evidence="1">
    <location>
        <position position="1"/>
    </location>
</feature>
<evidence type="ECO:0000313" key="1">
    <source>
        <dbReference type="EMBL" id="CAB3990781.1"/>
    </source>
</evidence>
<gene>
    <name evidence="1" type="ORF">PACLA_8A039168</name>
</gene>
<name>A0A7D9HWU0_PARCT</name>
<sequence length="67" mass="7820">VTFSIFSMLRRKAKRQLESSENEEVTATKHGRRTTPNQNEEADDLEKLVFGEQHLHFDINIEVSFIT</sequence>
<dbReference type="Proteomes" id="UP001152795">
    <property type="component" value="Unassembled WGS sequence"/>
</dbReference>
<proteinExistence type="predicted"/>
<comment type="caution">
    <text evidence="1">The sequence shown here is derived from an EMBL/GenBank/DDBJ whole genome shotgun (WGS) entry which is preliminary data.</text>
</comment>
<accession>A0A7D9HWU0</accession>
<keyword evidence="2" id="KW-1185">Reference proteome</keyword>
<organism evidence="1 2">
    <name type="scientific">Paramuricea clavata</name>
    <name type="common">Red gorgonian</name>
    <name type="synonym">Violescent sea-whip</name>
    <dbReference type="NCBI Taxonomy" id="317549"/>
    <lineage>
        <taxon>Eukaryota</taxon>
        <taxon>Metazoa</taxon>
        <taxon>Cnidaria</taxon>
        <taxon>Anthozoa</taxon>
        <taxon>Octocorallia</taxon>
        <taxon>Malacalcyonacea</taxon>
        <taxon>Plexauridae</taxon>
        <taxon>Paramuricea</taxon>
    </lineage>
</organism>
<protein>
    <submittedName>
        <fullName evidence="1">Uncharacterized protein</fullName>
    </submittedName>
</protein>